<name>A0A081K614_9GAMM</name>
<evidence type="ECO:0000313" key="6">
    <source>
        <dbReference type="Proteomes" id="UP000027997"/>
    </source>
</evidence>
<keyword evidence="3" id="KW-0732">Signal</keyword>
<evidence type="ECO:0000256" key="2">
    <source>
        <dbReference type="ARBA" id="ARBA00023284"/>
    </source>
</evidence>
<organism evidence="5 6">
    <name type="scientific">Endozoicomonas elysicola</name>
    <dbReference type="NCBI Taxonomy" id="305900"/>
    <lineage>
        <taxon>Bacteria</taxon>
        <taxon>Pseudomonadati</taxon>
        <taxon>Pseudomonadota</taxon>
        <taxon>Gammaproteobacteria</taxon>
        <taxon>Oceanospirillales</taxon>
        <taxon>Endozoicomonadaceae</taxon>
        <taxon>Endozoicomonas</taxon>
    </lineage>
</organism>
<dbReference type="PANTHER" id="PTHR43110:SF1">
    <property type="entry name" value="THIOL PEROXIDASE"/>
    <property type="match status" value="1"/>
</dbReference>
<gene>
    <name evidence="5" type="ORF">GV64_01495</name>
</gene>
<keyword evidence="1" id="KW-1015">Disulfide bond</keyword>
<evidence type="ECO:0000313" key="5">
    <source>
        <dbReference type="EMBL" id="KEI69590.1"/>
    </source>
</evidence>
<dbReference type="GO" id="GO:0008379">
    <property type="term" value="F:thioredoxin peroxidase activity"/>
    <property type="evidence" value="ECO:0007669"/>
    <property type="project" value="InterPro"/>
</dbReference>
<dbReference type="InterPro" id="IPR036249">
    <property type="entry name" value="Thioredoxin-like_sf"/>
</dbReference>
<keyword evidence="2" id="KW-0676">Redox-active center</keyword>
<keyword evidence="5" id="KW-0575">Peroxidase</keyword>
<dbReference type="Pfam" id="PF08534">
    <property type="entry name" value="Redoxin"/>
    <property type="match status" value="1"/>
</dbReference>
<feature type="chain" id="PRO_5001758722" evidence="3">
    <location>
        <begin position="20"/>
        <end position="205"/>
    </location>
</feature>
<reference evidence="5 6" key="1">
    <citation type="submission" date="2014-06" db="EMBL/GenBank/DDBJ databases">
        <title>Whole Genome Sequences of Three Symbiotic Endozoicomonas Bacteria.</title>
        <authorList>
            <person name="Neave M.J."/>
            <person name="Apprill A."/>
            <person name="Voolstra C.R."/>
        </authorList>
    </citation>
    <scope>NUCLEOTIDE SEQUENCE [LARGE SCALE GENOMIC DNA]</scope>
    <source>
        <strain evidence="5 6">DSM 22380</strain>
    </source>
</reference>
<evidence type="ECO:0000256" key="1">
    <source>
        <dbReference type="ARBA" id="ARBA00023157"/>
    </source>
</evidence>
<dbReference type="AlphaFoldDB" id="A0A081K614"/>
<comment type="caution">
    <text evidence="5">The sequence shown here is derived from an EMBL/GenBank/DDBJ whole genome shotgun (WGS) entry which is preliminary data.</text>
</comment>
<dbReference type="InterPro" id="IPR050455">
    <property type="entry name" value="Tpx_Peroxidase_subfamily"/>
</dbReference>
<dbReference type="InterPro" id="IPR002065">
    <property type="entry name" value="TPX"/>
</dbReference>
<feature type="signal peptide" evidence="3">
    <location>
        <begin position="1"/>
        <end position="19"/>
    </location>
</feature>
<dbReference type="PROSITE" id="PS51352">
    <property type="entry name" value="THIOREDOXIN_2"/>
    <property type="match status" value="1"/>
</dbReference>
<dbReference type="PANTHER" id="PTHR43110">
    <property type="entry name" value="THIOL PEROXIDASE"/>
    <property type="match status" value="1"/>
</dbReference>
<keyword evidence="6" id="KW-1185">Reference proteome</keyword>
<dbReference type="eggNOG" id="COG2077">
    <property type="taxonomic scope" value="Bacteria"/>
</dbReference>
<proteinExistence type="predicted"/>
<protein>
    <submittedName>
        <fullName evidence="5">Thioredoxin peroxidase</fullName>
    </submittedName>
</protein>
<accession>A0A081K614</accession>
<dbReference type="InterPro" id="IPR013766">
    <property type="entry name" value="Thioredoxin_domain"/>
</dbReference>
<dbReference type="CDD" id="cd03014">
    <property type="entry name" value="PRX_Atyp2cys"/>
    <property type="match status" value="1"/>
</dbReference>
<dbReference type="SUPFAM" id="SSF52833">
    <property type="entry name" value="Thioredoxin-like"/>
    <property type="match status" value="1"/>
</dbReference>
<dbReference type="EMBL" id="JOJP01000001">
    <property type="protein sequence ID" value="KEI69590.1"/>
    <property type="molecule type" value="Genomic_DNA"/>
</dbReference>
<dbReference type="InterPro" id="IPR013740">
    <property type="entry name" value="Redoxin"/>
</dbReference>
<dbReference type="STRING" id="305900.GV64_01495"/>
<sequence length="205" mass="22410">MIKFSALFLSLVSSTFAFADFPITQENAGLGVKETLTLEKDTVFHLTGNAIKTGQLMPSMVLTDSNLSSFDTSKNSGKVRIYSVITSVDTPVCEQQSVDLAKFIKSNKKKLQDIEFIVVSADTPFAQQRFIKENGLEKSQVTFLSDSIAHEFGNKTGSQIQELGLLARAIIVVDKNNKVSFVQRVPELTTIPDINTAIKAAKVSS</sequence>
<keyword evidence="5" id="KW-0560">Oxidoreductase</keyword>
<dbReference type="RefSeq" id="WP_020581975.1">
    <property type="nucleotide sequence ID" value="NZ_JOJP01000001.1"/>
</dbReference>
<dbReference type="Proteomes" id="UP000027997">
    <property type="component" value="Unassembled WGS sequence"/>
</dbReference>
<evidence type="ECO:0000259" key="4">
    <source>
        <dbReference type="PROSITE" id="PS51352"/>
    </source>
</evidence>
<evidence type="ECO:0000256" key="3">
    <source>
        <dbReference type="SAM" id="SignalP"/>
    </source>
</evidence>
<dbReference type="Gene3D" id="3.40.30.10">
    <property type="entry name" value="Glutaredoxin"/>
    <property type="match status" value="1"/>
</dbReference>
<feature type="domain" description="Thioredoxin" evidence="4">
    <location>
        <begin position="51"/>
        <end position="203"/>
    </location>
</feature>